<name>A0A0N5DAD9_THECL</name>
<evidence type="ECO:0000313" key="1">
    <source>
        <dbReference type="EMBL" id="VDN07800.1"/>
    </source>
</evidence>
<evidence type="ECO:0000313" key="2">
    <source>
        <dbReference type="Proteomes" id="UP000276776"/>
    </source>
</evidence>
<gene>
    <name evidence="1" type="ORF">TCLT_LOCUS10123</name>
</gene>
<sequence length="68" mass="7935">MDSINGFLRRILPNRSNLRSNSEFSFELLRSASARELKKCANSKQNWPRRISDREHFHMNSIQSVSVA</sequence>
<dbReference type="OrthoDB" id="10557478at2759"/>
<protein>
    <submittedName>
        <fullName evidence="1 3">Uncharacterized protein</fullName>
    </submittedName>
</protein>
<dbReference type="Proteomes" id="UP000276776">
    <property type="component" value="Unassembled WGS sequence"/>
</dbReference>
<evidence type="ECO:0000313" key="3">
    <source>
        <dbReference type="WBParaSite" id="TCLT_0001013401-mRNA-1"/>
    </source>
</evidence>
<reference evidence="1 2" key="2">
    <citation type="submission" date="2018-11" db="EMBL/GenBank/DDBJ databases">
        <authorList>
            <consortium name="Pathogen Informatics"/>
        </authorList>
    </citation>
    <scope>NUCLEOTIDE SEQUENCE [LARGE SCALE GENOMIC DNA]</scope>
</reference>
<dbReference type="AlphaFoldDB" id="A0A0N5DAD9"/>
<accession>A0A0N5DAD9</accession>
<dbReference type="WBParaSite" id="TCLT_0001013401-mRNA-1">
    <property type="protein sequence ID" value="TCLT_0001013401-mRNA-1"/>
    <property type="gene ID" value="TCLT_0001013401"/>
</dbReference>
<reference evidence="3" key="1">
    <citation type="submission" date="2017-02" db="UniProtKB">
        <authorList>
            <consortium name="WormBaseParasite"/>
        </authorList>
    </citation>
    <scope>IDENTIFICATION</scope>
</reference>
<organism evidence="3">
    <name type="scientific">Thelazia callipaeda</name>
    <name type="common">Oriental eyeworm</name>
    <name type="synonym">Parasitic nematode</name>
    <dbReference type="NCBI Taxonomy" id="103827"/>
    <lineage>
        <taxon>Eukaryota</taxon>
        <taxon>Metazoa</taxon>
        <taxon>Ecdysozoa</taxon>
        <taxon>Nematoda</taxon>
        <taxon>Chromadorea</taxon>
        <taxon>Rhabditida</taxon>
        <taxon>Spirurina</taxon>
        <taxon>Spiruromorpha</taxon>
        <taxon>Thelazioidea</taxon>
        <taxon>Thelaziidae</taxon>
        <taxon>Thelazia</taxon>
    </lineage>
</organism>
<dbReference type="EMBL" id="UYYF01004981">
    <property type="protein sequence ID" value="VDN07800.1"/>
    <property type="molecule type" value="Genomic_DNA"/>
</dbReference>
<proteinExistence type="predicted"/>
<keyword evidence="2" id="KW-1185">Reference proteome</keyword>
<dbReference type="OMA" id="NWPRRIS"/>